<evidence type="ECO:0000313" key="3">
    <source>
        <dbReference type="EMBL" id="KAG7372963.1"/>
    </source>
</evidence>
<keyword evidence="3" id="KW-0067">ATP-binding</keyword>
<organism evidence="3 4">
    <name type="scientific">Nitzschia inconspicua</name>
    <dbReference type="NCBI Taxonomy" id="303405"/>
    <lineage>
        <taxon>Eukaryota</taxon>
        <taxon>Sar</taxon>
        <taxon>Stramenopiles</taxon>
        <taxon>Ochrophyta</taxon>
        <taxon>Bacillariophyta</taxon>
        <taxon>Bacillariophyceae</taxon>
        <taxon>Bacillariophycidae</taxon>
        <taxon>Bacillariales</taxon>
        <taxon>Bacillariaceae</taxon>
        <taxon>Nitzschia</taxon>
    </lineage>
</organism>
<feature type="domain" description="Helicase-associated" evidence="2">
    <location>
        <begin position="211"/>
        <end position="277"/>
    </location>
</feature>
<keyword evidence="4" id="KW-1185">Reference proteome</keyword>
<dbReference type="InterPro" id="IPR005114">
    <property type="entry name" value="Helicase_assoc"/>
</dbReference>
<dbReference type="Pfam" id="PF03457">
    <property type="entry name" value="HA"/>
    <property type="match status" value="2"/>
</dbReference>
<dbReference type="PANTHER" id="PTHR33418:SF1">
    <property type="entry name" value="HELICASE-ASSOCIATED DOMAIN-CONTAINING PROTEIN"/>
    <property type="match status" value="1"/>
</dbReference>
<reference evidence="3" key="2">
    <citation type="submission" date="2021-04" db="EMBL/GenBank/DDBJ databases">
        <authorList>
            <person name="Podell S."/>
        </authorList>
    </citation>
    <scope>NUCLEOTIDE SEQUENCE</scope>
    <source>
        <strain evidence="3">Hildebrandi</strain>
    </source>
</reference>
<keyword evidence="3" id="KW-0378">Hydrolase</keyword>
<dbReference type="AlphaFoldDB" id="A0A9K3M3B4"/>
<keyword evidence="3" id="KW-0547">Nucleotide-binding</keyword>
<dbReference type="Proteomes" id="UP000693970">
    <property type="component" value="Unassembled WGS sequence"/>
</dbReference>
<reference evidence="3" key="1">
    <citation type="journal article" date="2021" name="Sci. Rep.">
        <title>Diploid genomic architecture of Nitzschia inconspicua, an elite biomass production diatom.</title>
        <authorList>
            <person name="Oliver A."/>
            <person name="Podell S."/>
            <person name="Pinowska A."/>
            <person name="Traller J.C."/>
            <person name="Smith S.R."/>
            <person name="McClure R."/>
            <person name="Beliaev A."/>
            <person name="Bohutskyi P."/>
            <person name="Hill E.A."/>
            <person name="Rabines A."/>
            <person name="Zheng H."/>
            <person name="Allen L.Z."/>
            <person name="Kuo A."/>
            <person name="Grigoriev I.V."/>
            <person name="Allen A.E."/>
            <person name="Hazlebeck D."/>
            <person name="Allen E.E."/>
        </authorList>
    </citation>
    <scope>NUCLEOTIDE SEQUENCE</scope>
    <source>
        <strain evidence="3">Hildebrandi</strain>
    </source>
</reference>
<evidence type="ECO:0000256" key="1">
    <source>
        <dbReference type="SAM" id="MobiDB-lite"/>
    </source>
</evidence>
<name>A0A9K3M3B4_9STRA</name>
<dbReference type="GO" id="GO:0004386">
    <property type="term" value="F:helicase activity"/>
    <property type="evidence" value="ECO:0007669"/>
    <property type="project" value="UniProtKB-KW"/>
</dbReference>
<protein>
    <submittedName>
        <fullName evidence="3">Helicase domain protein</fullName>
    </submittedName>
</protein>
<feature type="region of interest" description="Disordered" evidence="1">
    <location>
        <begin position="26"/>
        <end position="48"/>
    </location>
</feature>
<feature type="compositionally biased region" description="Polar residues" evidence="1">
    <location>
        <begin position="30"/>
        <end position="46"/>
    </location>
</feature>
<evidence type="ECO:0000259" key="2">
    <source>
        <dbReference type="Pfam" id="PF03457"/>
    </source>
</evidence>
<feature type="domain" description="Helicase-associated" evidence="2">
    <location>
        <begin position="138"/>
        <end position="202"/>
    </location>
</feature>
<gene>
    <name evidence="3" type="ORF">IV203_033687</name>
</gene>
<proteinExistence type="predicted"/>
<dbReference type="OrthoDB" id="498381at2759"/>
<dbReference type="EMBL" id="JAGRRH010000002">
    <property type="protein sequence ID" value="KAG7372963.1"/>
    <property type="molecule type" value="Genomic_DNA"/>
</dbReference>
<accession>A0A9K3M3B4</accession>
<keyword evidence="3" id="KW-0347">Helicase</keyword>
<evidence type="ECO:0000313" key="4">
    <source>
        <dbReference type="Proteomes" id="UP000693970"/>
    </source>
</evidence>
<comment type="caution">
    <text evidence="3">The sequence shown here is derived from an EMBL/GenBank/DDBJ whole genome shotgun (WGS) entry which is preliminary data.</text>
</comment>
<dbReference type="PANTHER" id="PTHR33418">
    <property type="entry name" value="HELICASE-ASSOCIATED"/>
    <property type="match status" value="1"/>
</dbReference>
<sequence length="290" mass="33841">MDVSLSMNEFCRDHGNLSSLLERAEEVAASNPSNSARETDHNNLSSYLFDPTPIRPDHELAIRKKQSLVKHNPQQMLSSFSGVSSDVDGEPLNLEETYNIPENFLFPIDGLFPIDRNISNPPTKDRSSISIRFRKYQTSQWDDRFKEILLFQQKYGHLLVPHSYPPNPKLSQWVKRQRNQYKRKQKGHHSTLTDEREKLLLEAEFILDSHRAVWQTRFATLKAFYLANGHCRIPSQFEEGSLHVWMKHQRRHHSLLMKGEKSPMTNERIAALNSIGFDWNPRNLLRPNKT</sequence>